<evidence type="ECO:0008006" key="6">
    <source>
        <dbReference type="Google" id="ProtNLM"/>
    </source>
</evidence>
<reference evidence="4 5" key="1">
    <citation type="submission" date="2024-01" db="EMBL/GenBank/DDBJ databases">
        <title>A telomere-to-telomere, gap-free genome of sweet tea (Lithocarpus litseifolius).</title>
        <authorList>
            <person name="Zhou J."/>
        </authorList>
    </citation>
    <scope>NUCLEOTIDE SEQUENCE [LARGE SCALE GENOMIC DNA]</scope>
    <source>
        <strain evidence="4">Zhou-2022a</strain>
        <tissue evidence="4">Leaf</tissue>
    </source>
</reference>
<evidence type="ECO:0000259" key="2">
    <source>
        <dbReference type="Pfam" id="PF14111"/>
    </source>
</evidence>
<gene>
    <name evidence="4" type="ORF">SO802_027666</name>
</gene>
<dbReference type="SUPFAM" id="SSF56219">
    <property type="entry name" value="DNase I-like"/>
    <property type="match status" value="1"/>
</dbReference>
<feature type="compositionally biased region" description="Polar residues" evidence="1">
    <location>
        <begin position="402"/>
        <end position="419"/>
    </location>
</feature>
<dbReference type="Pfam" id="PF14392">
    <property type="entry name" value="zf-CCHC_4"/>
    <property type="match status" value="1"/>
</dbReference>
<dbReference type="AlphaFoldDB" id="A0AAW2C4U5"/>
<protein>
    <recommendedName>
        <fullName evidence="6">DUF4283 domain-containing protein</fullName>
    </recommendedName>
</protein>
<dbReference type="PANTHER" id="PTHR31286">
    <property type="entry name" value="GLYCINE-RICH CELL WALL STRUCTURAL PROTEIN 1.8-LIKE"/>
    <property type="match status" value="1"/>
</dbReference>
<organism evidence="4 5">
    <name type="scientific">Lithocarpus litseifolius</name>
    <dbReference type="NCBI Taxonomy" id="425828"/>
    <lineage>
        <taxon>Eukaryota</taxon>
        <taxon>Viridiplantae</taxon>
        <taxon>Streptophyta</taxon>
        <taxon>Embryophyta</taxon>
        <taxon>Tracheophyta</taxon>
        <taxon>Spermatophyta</taxon>
        <taxon>Magnoliopsida</taxon>
        <taxon>eudicotyledons</taxon>
        <taxon>Gunneridae</taxon>
        <taxon>Pentapetalae</taxon>
        <taxon>rosids</taxon>
        <taxon>fabids</taxon>
        <taxon>Fagales</taxon>
        <taxon>Fagaceae</taxon>
        <taxon>Lithocarpus</taxon>
    </lineage>
</organism>
<evidence type="ECO:0000313" key="5">
    <source>
        <dbReference type="Proteomes" id="UP001459277"/>
    </source>
</evidence>
<dbReference type="InterPro" id="IPR025558">
    <property type="entry name" value="DUF4283"/>
</dbReference>
<dbReference type="InterPro" id="IPR025836">
    <property type="entry name" value="Zn_knuckle_CX2CX4HX4C"/>
</dbReference>
<feature type="domain" description="Zinc knuckle CX2CX4HX4C" evidence="3">
    <location>
        <begin position="178"/>
        <end position="224"/>
    </location>
</feature>
<evidence type="ECO:0000259" key="3">
    <source>
        <dbReference type="Pfam" id="PF14392"/>
    </source>
</evidence>
<accession>A0AAW2C4U5</accession>
<dbReference type="PANTHER" id="PTHR31286:SF167">
    <property type="entry name" value="OS09G0268800 PROTEIN"/>
    <property type="match status" value="1"/>
</dbReference>
<feature type="domain" description="DUF4283" evidence="2">
    <location>
        <begin position="40"/>
        <end position="114"/>
    </location>
</feature>
<evidence type="ECO:0000256" key="1">
    <source>
        <dbReference type="SAM" id="MobiDB-lite"/>
    </source>
</evidence>
<proteinExistence type="predicted"/>
<keyword evidence="5" id="KW-1185">Reference proteome</keyword>
<dbReference type="EMBL" id="JAZDWU010000009">
    <property type="protein sequence ID" value="KAK9992681.1"/>
    <property type="molecule type" value="Genomic_DNA"/>
</dbReference>
<dbReference type="Pfam" id="PF14111">
    <property type="entry name" value="DUF4283"/>
    <property type="match status" value="1"/>
</dbReference>
<dbReference type="Gene3D" id="3.60.10.10">
    <property type="entry name" value="Endonuclease/exonuclease/phosphatase"/>
    <property type="match status" value="1"/>
</dbReference>
<sequence>MAVTCGMEAVFDVFSLGVEMPIGASKWTYGFWVCQNGTGEWVLVAKFLTRRVLNLDTIAKTFSPLWRATKGFKVRKEGEHIVLFTFKDQLDMMRVPVGEPWSFDKYLVAMQELDGTKDVRDMKFDQSTLWVQVHDLPLRFRNRMVAEQLCEALGTVNRGVDESAMVGDRFVRVRVTLNISNPLCKGRVITLDDGKDLWIPFKYELLTNLCYRCGCLSHDERNCEIWSASEGNLDDESPQYGPWIKATPFVPSKSKMVTIPGISELRKNAIPPSNPKQGSKLPVVVLRSDNPSPKVIWPENQGKISNPPVLGEPVFQQTNLALSEESQSDKTEVGYVYASAVALEDVAEAGKSFEVTLEALNKEIEKFDHTPIANAEILIPLGPLKTGPTNLTPHPNPISPLANITNSSPSQAKPTPNISPKWTRIKRQVGLNEDYADLNAALGKRVALLPHSDSKPSKRRITYSSDQKENINSMVEAVSIKVVGSSLNFIDAIVNDGQENPWRFTGIYGFSESRRKLETWHLLCEFNNKYNLPWVCAGDFNEILRGHEKLGGAPRREVEMEAFRDVVDELGFVDLRFTGKKFTWIGKRGEAMILERLDRAFATLAWLELFPATQGFPSYESNMILASSKIKLCGKKLVEWSRTSFRSVKRQIAEVSKALVLAEEAAAGGGSFDQVRALKLEINELLDKESMMWIQRARAMYLQLGNNNTRFFHNRASQRYKRNRIHGLKNN</sequence>
<dbReference type="Proteomes" id="UP001459277">
    <property type="component" value="Unassembled WGS sequence"/>
</dbReference>
<evidence type="ECO:0000313" key="4">
    <source>
        <dbReference type="EMBL" id="KAK9992681.1"/>
    </source>
</evidence>
<dbReference type="InterPro" id="IPR036691">
    <property type="entry name" value="Endo/exonu/phosph_ase_sf"/>
</dbReference>
<dbReference type="InterPro" id="IPR040256">
    <property type="entry name" value="At4g02000-like"/>
</dbReference>
<comment type="caution">
    <text evidence="4">The sequence shown here is derived from an EMBL/GenBank/DDBJ whole genome shotgun (WGS) entry which is preliminary data.</text>
</comment>
<name>A0AAW2C4U5_9ROSI</name>
<feature type="region of interest" description="Disordered" evidence="1">
    <location>
        <begin position="400"/>
        <end position="419"/>
    </location>
</feature>